<accession>A0ABV2EJ26</accession>
<keyword evidence="1" id="KW-0418">Kinase</keyword>
<dbReference type="InterPro" id="IPR052922">
    <property type="entry name" value="Cytidylate_Kinase-2"/>
</dbReference>
<organism evidence="1 2">
    <name type="scientific">Phenylobacterium koreense</name>
    <dbReference type="NCBI Taxonomy" id="266125"/>
    <lineage>
        <taxon>Bacteria</taxon>
        <taxon>Pseudomonadati</taxon>
        <taxon>Pseudomonadota</taxon>
        <taxon>Alphaproteobacteria</taxon>
        <taxon>Caulobacterales</taxon>
        <taxon>Caulobacteraceae</taxon>
        <taxon>Phenylobacterium</taxon>
    </lineage>
</organism>
<dbReference type="PANTHER" id="PTHR37816">
    <property type="entry name" value="YALI0E33011P"/>
    <property type="match status" value="1"/>
</dbReference>
<dbReference type="NCBIfam" id="NF004861">
    <property type="entry name" value="PRK06217.1"/>
    <property type="match status" value="1"/>
</dbReference>
<evidence type="ECO:0000313" key="2">
    <source>
        <dbReference type="Proteomes" id="UP001549110"/>
    </source>
</evidence>
<keyword evidence="2" id="KW-1185">Reference proteome</keyword>
<dbReference type="Proteomes" id="UP001549110">
    <property type="component" value="Unassembled WGS sequence"/>
</dbReference>
<gene>
    <name evidence="1" type="ORF">ABID41_001706</name>
</gene>
<dbReference type="Pfam" id="PF13238">
    <property type="entry name" value="AAA_18"/>
    <property type="match status" value="1"/>
</dbReference>
<keyword evidence="1" id="KW-0808">Transferase</keyword>
<dbReference type="EMBL" id="JBEPLU010000001">
    <property type="protein sequence ID" value="MET3526611.1"/>
    <property type="molecule type" value="Genomic_DNA"/>
</dbReference>
<dbReference type="PANTHER" id="PTHR37816:SF2">
    <property type="entry name" value="DNA TOPOLOGY MODULATION PROTEIN FLAR-RELATED PROTEIN"/>
    <property type="match status" value="1"/>
</dbReference>
<dbReference type="SUPFAM" id="SSF52540">
    <property type="entry name" value="P-loop containing nucleoside triphosphate hydrolases"/>
    <property type="match status" value="1"/>
</dbReference>
<evidence type="ECO:0000313" key="1">
    <source>
        <dbReference type="EMBL" id="MET3526611.1"/>
    </source>
</evidence>
<protein>
    <submittedName>
        <fullName evidence="1">Adenylate kinase family enzyme</fullName>
    </submittedName>
</protein>
<dbReference type="InterPro" id="IPR027417">
    <property type="entry name" value="P-loop_NTPase"/>
</dbReference>
<proteinExistence type="predicted"/>
<dbReference type="Gene3D" id="3.40.50.300">
    <property type="entry name" value="P-loop containing nucleotide triphosphate hydrolases"/>
    <property type="match status" value="1"/>
</dbReference>
<reference evidence="1 2" key="1">
    <citation type="submission" date="2024-06" db="EMBL/GenBank/DDBJ databases">
        <title>Genomic Encyclopedia of Type Strains, Phase IV (KMG-IV): sequencing the most valuable type-strain genomes for metagenomic binning, comparative biology and taxonomic classification.</title>
        <authorList>
            <person name="Goeker M."/>
        </authorList>
    </citation>
    <scope>NUCLEOTIDE SEQUENCE [LARGE SCALE GENOMIC DNA]</scope>
    <source>
        <strain evidence="1 2">DSM 17809</strain>
    </source>
</reference>
<comment type="caution">
    <text evidence="1">The sequence shown here is derived from an EMBL/GenBank/DDBJ whole genome shotgun (WGS) entry which is preliminary data.</text>
</comment>
<name>A0ABV2EJ26_9CAUL</name>
<sequence>MPARIHIVGASSSGTTTLGAALAERLPAAHLDSDAFFWEATDPPFATKRPPEERVALMEAAMADAPSWIISGSMMGWGEVFVPRLDLAVFLRVPQEVRMARLLARERARYGQAIEPGGAQHAAHLEFVEWARNYEQPGFPGRSLERHRAWLAALPCPVIEIEGAPSLEDSVRQVLVVLGERR</sequence>
<dbReference type="RefSeq" id="WP_354297423.1">
    <property type="nucleotide sequence ID" value="NZ_JBEPLU010000001.1"/>
</dbReference>
<dbReference type="GO" id="GO:0016301">
    <property type="term" value="F:kinase activity"/>
    <property type="evidence" value="ECO:0007669"/>
    <property type="project" value="UniProtKB-KW"/>
</dbReference>